<organism evidence="2 4">
    <name type="scientific">Vanilla planifolia</name>
    <name type="common">Vanilla</name>
    <dbReference type="NCBI Taxonomy" id="51239"/>
    <lineage>
        <taxon>Eukaryota</taxon>
        <taxon>Viridiplantae</taxon>
        <taxon>Streptophyta</taxon>
        <taxon>Embryophyta</taxon>
        <taxon>Tracheophyta</taxon>
        <taxon>Spermatophyta</taxon>
        <taxon>Magnoliopsida</taxon>
        <taxon>Liliopsida</taxon>
        <taxon>Asparagales</taxon>
        <taxon>Orchidaceae</taxon>
        <taxon>Vanilloideae</taxon>
        <taxon>Vanilleae</taxon>
        <taxon>Vanilla</taxon>
    </lineage>
</organism>
<gene>
    <name evidence="3" type="ORF">HPP92_001608</name>
    <name evidence="2" type="ORF">HPP92_001831</name>
</gene>
<dbReference type="AlphaFoldDB" id="A0A835VHE9"/>
<evidence type="ECO:0000313" key="4">
    <source>
        <dbReference type="Proteomes" id="UP000636800"/>
    </source>
</evidence>
<dbReference type="Proteomes" id="UP000636800">
    <property type="component" value="Chromosome 1"/>
</dbReference>
<dbReference type="PANTHER" id="PTHR36000:SF2">
    <property type="entry name" value="DEFECTIVE 1273 PROTEIN, PUTATIVE-RELATED"/>
    <property type="match status" value="1"/>
</dbReference>
<dbReference type="EMBL" id="JADCNM010000001">
    <property type="protein sequence ID" value="KAG0501536.1"/>
    <property type="molecule type" value="Genomic_DNA"/>
</dbReference>
<name>A0A835VHE9_VANPL</name>
<evidence type="ECO:0000256" key="1">
    <source>
        <dbReference type="SAM" id="Phobius"/>
    </source>
</evidence>
<feature type="transmembrane region" description="Helical" evidence="1">
    <location>
        <begin position="147"/>
        <end position="169"/>
    </location>
</feature>
<evidence type="ECO:0000313" key="3">
    <source>
        <dbReference type="EMBL" id="KAG0501536.1"/>
    </source>
</evidence>
<evidence type="ECO:0000313" key="2">
    <source>
        <dbReference type="EMBL" id="KAG0497140.1"/>
    </source>
</evidence>
<dbReference type="Proteomes" id="UP000639772">
    <property type="component" value="Chromosome 1"/>
</dbReference>
<feature type="transmembrane region" description="Helical" evidence="1">
    <location>
        <begin position="110"/>
        <end position="135"/>
    </location>
</feature>
<evidence type="ECO:0000313" key="5">
    <source>
        <dbReference type="Proteomes" id="UP000639772"/>
    </source>
</evidence>
<reference evidence="4 5" key="1">
    <citation type="journal article" date="2020" name="Nat. Food">
        <title>A phased Vanilla planifolia genome enables genetic improvement of flavour and production.</title>
        <authorList>
            <person name="Hasing T."/>
            <person name="Tang H."/>
            <person name="Brym M."/>
            <person name="Khazi F."/>
            <person name="Huang T."/>
            <person name="Chambers A.H."/>
        </authorList>
    </citation>
    <scope>NUCLEOTIDE SEQUENCE [LARGE SCALE GENOMIC DNA]</scope>
    <source>
        <tissue evidence="2">Leaf</tissue>
    </source>
</reference>
<keyword evidence="1" id="KW-0472">Membrane</keyword>
<keyword evidence="4" id="KW-1185">Reference proteome</keyword>
<sequence length="243" mass="26975">MMASVVSSLHHPHTVLLRFSISSAPPIRNPSFPPSLQGRKLLRSPLPSLSVSISDFQGILPRAINLSAGSPSDPAGKLGFDDFINLARKLLDDLPQPVKSFPWGRALERFFHIIFSLVCTVAKYLSVPLLAISSLSEMSYCGHERKLTVVPFPFVIGFVMADVLSRTVIDLSPKLQEEECPWHLLVAAISFILLKLPGPYYPYWGRLLIPHFANGGLWKTVFAHVFVVQRIGRKNCGEATIFN</sequence>
<dbReference type="OrthoDB" id="1934999at2759"/>
<keyword evidence="1" id="KW-1133">Transmembrane helix</keyword>
<feature type="transmembrane region" description="Helical" evidence="1">
    <location>
        <begin position="181"/>
        <end position="198"/>
    </location>
</feature>
<accession>A0A835VHE9</accession>
<proteinExistence type="predicted"/>
<keyword evidence="1" id="KW-0812">Transmembrane</keyword>
<comment type="caution">
    <text evidence="2">The sequence shown here is derived from an EMBL/GenBank/DDBJ whole genome shotgun (WGS) entry which is preliminary data.</text>
</comment>
<dbReference type="PANTHER" id="PTHR36000">
    <property type="entry name" value="DEFECTIVE 1273 PROTEIN, PUTATIVE-RELATED"/>
    <property type="match status" value="1"/>
</dbReference>
<dbReference type="EMBL" id="JADCNL010000001">
    <property type="protein sequence ID" value="KAG0497140.1"/>
    <property type="molecule type" value="Genomic_DNA"/>
</dbReference>
<protein>
    <submittedName>
        <fullName evidence="2">Uncharacterized protein</fullName>
    </submittedName>
</protein>